<proteinExistence type="predicted"/>
<dbReference type="AlphaFoldDB" id="A0A7X0SMC4"/>
<organism evidence="2 3">
    <name type="scientific">Cohnella zeiphila</name>
    <dbReference type="NCBI Taxonomy" id="2761120"/>
    <lineage>
        <taxon>Bacteria</taxon>
        <taxon>Bacillati</taxon>
        <taxon>Bacillota</taxon>
        <taxon>Bacilli</taxon>
        <taxon>Bacillales</taxon>
        <taxon>Paenibacillaceae</taxon>
        <taxon>Cohnella</taxon>
    </lineage>
</organism>
<evidence type="ECO:0000313" key="2">
    <source>
        <dbReference type="EMBL" id="MBB6732586.1"/>
    </source>
</evidence>
<comment type="caution">
    <text evidence="2">The sequence shown here is derived from an EMBL/GenBank/DDBJ whole genome shotgun (WGS) entry which is preliminary data.</text>
</comment>
<sequence>MAIKVLFVFILPSGGVDTLNRMRHKALARKGIEAHFLYFQSGSGAQNYADTTVFYAEDPEAIRSILNAGGYAAVVVLSFFGQVRLFRELGFAGPILFEIQGFGPMPQARETLLSAKPFLAPYVNAYLYPMTPHLRDILREGYPEAPHFAFNNPFDADTFHYQHMAPYPRPIAGWIGRLEPNKNWKDFLRIAARTAEDCPDLEVWMLSDPWLAMPGEQEEMRGMVASLGLERRLREFHHVPHHQMPNILSIIGDSGGVLCITSLSEGACYAAVEALSCHCPVVTSDSDGVRTSLIDEQTALYYEHGDVGGAAAQVARLMNDKDLRSRLIARGEEHVRQNFHPDLYAANFVQMLQSLGVPGC</sequence>
<accession>A0A7X0SMC4</accession>
<protein>
    <submittedName>
        <fullName evidence="2">Glycosyltransferase family 4 protein</fullName>
    </submittedName>
</protein>
<dbReference type="InterPro" id="IPR001296">
    <property type="entry name" value="Glyco_trans_1"/>
</dbReference>
<name>A0A7X0SMC4_9BACL</name>
<gene>
    <name evidence="2" type="ORF">H7C18_16815</name>
</gene>
<dbReference type="Pfam" id="PF00534">
    <property type="entry name" value="Glycos_transf_1"/>
    <property type="match status" value="1"/>
</dbReference>
<dbReference type="Proteomes" id="UP000564644">
    <property type="component" value="Unassembled WGS sequence"/>
</dbReference>
<dbReference type="PANTHER" id="PTHR12526:SF630">
    <property type="entry name" value="GLYCOSYLTRANSFERASE"/>
    <property type="match status" value="1"/>
</dbReference>
<dbReference type="GO" id="GO:0016757">
    <property type="term" value="F:glycosyltransferase activity"/>
    <property type="evidence" value="ECO:0007669"/>
    <property type="project" value="InterPro"/>
</dbReference>
<dbReference type="SUPFAM" id="SSF53756">
    <property type="entry name" value="UDP-Glycosyltransferase/glycogen phosphorylase"/>
    <property type="match status" value="1"/>
</dbReference>
<feature type="domain" description="Glycosyl transferase family 1" evidence="1">
    <location>
        <begin position="166"/>
        <end position="333"/>
    </location>
</feature>
<keyword evidence="3" id="KW-1185">Reference proteome</keyword>
<reference evidence="2 3" key="1">
    <citation type="submission" date="2020-08" db="EMBL/GenBank/DDBJ databases">
        <title>Cohnella phylogeny.</title>
        <authorList>
            <person name="Dunlap C."/>
        </authorList>
    </citation>
    <scope>NUCLEOTIDE SEQUENCE [LARGE SCALE GENOMIC DNA]</scope>
    <source>
        <strain evidence="2 3">CBP 2801</strain>
    </source>
</reference>
<dbReference type="CDD" id="cd03801">
    <property type="entry name" value="GT4_PimA-like"/>
    <property type="match status" value="1"/>
</dbReference>
<evidence type="ECO:0000313" key="3">
    <source>
        <dbReference type="Proteomes" id="UP000564644"/>
    </source>
</evidence>
<evidence type="ECO:0000259" key="1">
    <source>
        <dbReference type="Pfam" id="PF00534"/>
    </source>
</evidence>
<dbReference type="EMBL" id="JACJVO010000021">
    <property type="protein sequence ID" value="MBB6732586.1"/>
    <property type="molecule type" value="Genomic_DNA"/>
</dbReference>
<dbReference type="PANTHER" id="PTHR12526">
    <property type="entry name" value="GLYCOSYLTRANSFERASE"/>
    <property type="match status" value="1"/>
</dbReference>
<keyword evidence="2" id="KW-0808">Transferase</keyword>
<dbReference type="RefSeq" id="WP_185130255.1">
    <property type="nucleotide sequence ID" value="NZ_JACJVO010000021.1"/>
</dbReference>
<dbReference type="Gene3D" id="3.40.50.2000">
    <property type="entry name" value="Glycogen Phosphorylase B"/>
    <property type="match status" value="1"/>
</dbReference>